<feature type="binding site" evidence="6">
    <location>
        <position position="75"/>
    </location>
    <ligand>
        <name>Mn(2+)</name>
        <dbReference type="ChEBI" id="CHEBI:29035"/>
    </ligand>
</feature>
<dbReference type="SUPFAM" id="SSF54719">
    <property type="entry name" value="Fe,Mn superoxide dismutase (SOD), C-terminal domain"/>
    <property type="match status" value="1"/>
</dbReference>
<comment type="similarity">
    <text evidence="1 7">Belongs to the iron/manganese superoxide dismutase family.</text>
</comment>
<dbReference type="InterPro" id="IPR019831">
    <property type="entry name" value="Mn/Fe_SOD_N"/>
</dbReference>
<proteinExistence type="inferred from homology"/>
<reference evidence="10 11" key="1">
    <citation type="submission" date="2019-02" db="EMBL/GenBank/DDBJ databases">
        <title>Deep-cultivation of Planctomycetes and their phenomic and genomic characterization uncovers novel biology.</title>
        <authorList>
            <person name="Wiegand S."/>
            <person name="Jogler M."/>
            <person name="Boedeker C."/>
            <person name="Pinto D."/>
            <person name="Vollmers J."/>
            <person name="Rivas-Marin E."/>
            <person name="Kohn T."/>
            <person name="Peeters S.H."/>
            <person name="Heuer A."/>
            <person name="Rast P."/>
            <person name="Oberbeckmann S."/>
            <person name="Bunk B."/>
            <person name="Jeske O."/>
            <person name="Meyerdierks A."/>
            <person name="Storesund J.E."/>
            <person name="Kallscheuer N."/>
            <person name="Luecker S."/>
            <person name="Lage O.M."/>
            <person name="Pohl T."/>
            <person name="Merkel B.J."/>
            <person name="Hornburger P."/>
            <person name="Mueller R.-W."/>
            <person name="Bruemmer F."/>
            <person name="Labrenz M."/>
            <person name="Spormann A.M."/>
            <person name="Op Den Camp H."/>
            <person name="Overmann J."/>
            <person name="Amann R."/>
            <person name="Jetten M.S.M."/>
            <person name="Mascher T."/>
            <person name="Medema M.H."/>
            <person name="Devos D.P."/>
            <person name="Kaster A.-K."/>
            <person name="Ovreas L."/>
            <person name="Rohde M."/>
            <person name="Galperin M.Y."/>
            <person name="Jogler C."/>
        </authorList>
    </citation>
    <scope>NUCLEOTIDE SEQUENCE [LARGE SCALE GENOMIC DNA]</scope>
    <source>
        <strain evidence="10 11">CA85</strain>
    </source>
</reference>
<dbReference type="InterPro" id="IPR001189">
    <property type="entry name" value="Mn/Fe_SOD"/>
</dbReference>
<dbReference type="Pfam" id="PF02777">
    <property type="entry name" value="Sod_Fe_C"/>
    <property type="match status" value="1"/>
</dbReference>
<accession>A0A5C5XYZ4</accession>
<dbReference type="InterPro" id="IPR036324">
    <property type="entry name" value="Mn/Fe_SOD_N_sf"/>
</dbReference>
<keyword evidence="4 7" id="KW-0560">Oxidoreductase</keyword>
<dbReference type="GO" id="GO:0004784">
    <property type="term" value="F:superoxide dismutase activity"/>
    <property type="evidence" value="ECO:0007669"/>
    <property type="project" value="UniProtKB-EC"/>
</dbReference>
<comment type="catalytic activity">
    <reaction evidence="7">
        <text>2 superoxide + 2 H(+) = H2O2 + O2</text>
        <dbReference type="Rhea" id="RHEA:20696"/>
        <dbReference type="ChEBI" id="CHEBI:15378"/>
        <dbReference type="ChEBI" id="CHEBI:15379"/>
        <dbReference type="ChEBI" id="CHEBI:16240"/>
        <dbReference type="ChEBI" id="CHEBI:18421"/>
        <dbReference type="EC" id="1.15.1.1"/>
    </reaction>
</comment>
<dbReference type="Gene3D" id="1.10.287.990">
    <property type="entry name" value="Fe,Mn superoxide dismutase (SOD) domain"/>
    <property type="match status" value="1"/>
</dbReference>
<comment type="function">
    <text evidence="7">Destroys radicals which are normally produced within the cells and which are toxic to biological systems.</text>
</comment>
<evidence type="ECO:0000313" key="11">
    <source>
        <dbReference type="Proteomes" id="UP000318053"/>
    </source>
</evidence>
<dbReference type="FunFam" id="1.10.287.990:FF:000002">
    <property type="entry name" value="Superoxide dismutase"/>
    <property type="match status" value="1"/>
</dbReference>
<dbReference type="Gene3D" id="3.55.40.20">
    <property type="entry name" value="Iron/manganese superoxide dismutase, C-terminal domain"/>
    <property type="match status" value="1"/>
</dbReference>
<evidence type="ECO:0000313" key="10">
    <source>
        <dbReference type="EMBL" id="TWT67503.1"/>
    </source>
</evidence>
<evidence type="ECO:0000256" key="3">
    <source>
        <dbReference type="ARBA" id="ARBA00022723"/>
    </source>
</evidence>
<dbReference type="Pfam" id="PF00081">
    <property type="entry name" value="Sod_Fe_N"/>
    <property type="match status" value="1"/>
</dbReference>
<keyword evidence="3 6" id="KW-0479">Metal-binding</keyword>
<feature type="binding site" evidence="6">
    <location>
        <position position="158"/>
    </location>
    <ligand>
        <name>Mn(2+)</name>
        <dbReference type="ChEBI" id="CHEBI:29035"/>
    </ligand>
</feature>
<evidence type="ECO:0000256" key="5">
    <source>
        <dbReference type="ARBA" id="ARBA00023004"/>
    </source>
</evidence>
<dbReference type="FunFam" id="3.55.40.20:FF:000004">
    <property type="entry name" value="Superoxide dismutase [Fe]"/>
    <property type="match status" value="1"/>
</dbReference>
<dbReference type="EMBL" id="SJPK01000004">
    <property type="protein sequence ID" value="TWT67503.1"/>
    <property type="molecule type" value="Genomic_DNA"/>
</dbReference>
<sequence length="197" mass="22187">MPAFQQPPLPYAMDALKGYISEEQMSYHYEKHHASYFTKLNKILEDDPLSEESLEDVVIASSGGTFNNAAQAWNHAFFWNCMTPSASQGPSGPLADLIDRDFRDFDSFKRQFSAAATTLFGAGWAWLAIDPTGKLSILPLGNADTPLKHNQTPLLTLDVWEHAYYVDYRNERPKFVDGFWDVTNWDFVAERLAGAVA</sequence>
<dbReference type="EC" id="1.15.1.1" evidence="2 7"/>
<evidence type="ECO:0000259" key="9">
    <source>
        <dbReference type="Pfam" id="PF02777"/>
    </source>
</evidence>
<dbReference type="PRINTS" id="PR01703">
    <property type="entry name" value="MNSODISMTASE"/>
</dbReference>
<evidence type="ECO:0000256" key="7">
    <source>
        <dbReference type="RuleBase" id="RU000414"/>
    </source>
</evidence>
<evidence type="ECO:0000256" key="6">
    <source>
        <dbReference type="PIRSR" id="PIRSR000349-1"/>
    </source>
</evidence>
<dbReference type="PIRSF" id="PIRSF000349">
    <property type="entry name" value="SODismutase"/>
    <property type="match status" value="1"/>
</dbReference>
<dbReference type="PANTHER" id="PTHR42769">
    <property type="entry name" value="SUPEROXIDE DISMUTASE"/>
    <property type="match status" value="1"/>
</dbReference>
<evidence type="ECO:0000256" key="2">
    <source>
        <dbReference type="ARBA" id="ARBA00012682"/>
    </source>
</evidence>
<keyword evidence="11" id="KW-1185">Reference proteome</keyword>
<name>A0A5C5XYZ4_9BACT</name>
<evidence type="ECO:0000259" key="8">
    <source>
        <dbReference type="Pfam" id="PF00081"/>
    </source>
</evidence>
<dbReference type="InterPro" id="IPR036314">
    <property type="entry name" value="SOD_C_sf"/>
</dbReference>
<evidence type="ECO:0000256" key="1">
    <source>
        <dbReference type="ARBA" id="ARBA00008714"/>
    </source>
</evidence>
<comment type="caution">
    <text evidence="10">The sequence shown here is derived from an EMBL/GenBank/DDBJ whole genome shotgun (WGS) entry which is preliminary data.</text>
</comment>
<feature type="binding site" evidence="6">
    <location>
        <position position="162"/>
    </location>
    <ligand>
        <name>Mn(2+)</name>
        <dbReference type="ChEBI" id="CHEBI:29035"/>
    </ligand>
</feature>
<dbReference type="InterPro" id="IPR019833">
    <property type="entry name" value="Mn/Fe_SOD_BS"/>
</dbReference>
<gene>
    <name evidence="10" type="primary">sodB</name>
    <name evidence="10" type="ORF">CA85_23540</name>
</gene>
<dbReference type="OrthoDB" id="9803125at2"/>
<protein>
    <recommendedName>
        <fullName evidence="2 7">Superoxide dismutase</fullName>
        <ecNumber evidence="2 7">1.15.1.1</ecNumber>
    </recommendedName>
</protein>
<dbReference type="PROSITE" id="PS00088">
    <property type="entry name" value="SOD_MN"/>
    <property type="match status" value="1"/>
</dbReference>
<feature type="domain" description="Manganese/iron superoxide dismutase N-terminal" evidence="8">
    <location>
        <begin position="4"/>
        <end position="83"/>
    </location>
</feature>
<feature type="binding site" evidence="6">
    <location>
        <position position="28"/>
    </location>
    <ligand>
        <name>Mn(2+)</name>
        <dbReference type="ChEBI" id="CHEBI:29035"/>
    </ligand>
</feature>
<dbReference type="GO" id="GO:0046872">
    <property type="term" value="F:metal ion binding"/>
    <property type="evidence" value="ECO:0007669"/>
    <property type="project" value="UniProtKB-KW"/>
</dbReference>
<dbReference type="PANTHER" id="PTHR42769:SF3">
    <property type="entry name" value="SUPEROXIDE DISMUTASE [FE] 2, CHLOROPLASTIC"/>
    <property type="match status" value="1"/>
</dbReference>
<evidence type="ECO:0000256" key="4">
    <source>
        <dbReference type="ARBA" id="ARBA00023002"/>
    </source>
</evidence>
<dbReference type="Proteomes" id="UP000318053">
    <property type="component" value="Unassembled WGS sequence"/>
</dbReference>
<feature type="domain" description="Manganese/iron superoxide dismutase C-terminal" evidence="9">
    <location>
        <begin position="90"/>
        <end position="191"/>
    </location>
</feature>
<dbReference type="InterPro" id="IPR019832">
    <property type="entry name" value="Mn/Fe_SOD_C"/>
</dbReference>
<organism evidence="10 11">
    <name type="scientific">Allorhodopirellula solitaria</name>
    <dbReference type="NCBI Taxonomy" id="2527987"/>
    <lineage>
        <taxon>Bacteria</taxon>
        <taxon>Pseudomonadati</taxon>
        <taxon>Planctomycetota</taxon>
        <taxon>Planctomycetia</taxon>
        <taxon>Pirellulales</taxon>
        <taxon>Pirellulaceae</taxon>
        <taxon>Allorhodopirellula</taxon>
    </lineage>
</organism>
<dbReference type="RefSeq" id="WP_146391361.1">
    <property type="nucleotide sequence ID" value="NZ_SJPK01000004.1"/>
</dbReference>
<dbReference type="SUPFAM" id="SSF46609">
    <property type="entry name" value="Fe,Mn superoxide dismutase (SOD), N-terminal domain"/>
    <property type="match status" value="1"/>
</dbReference>
<dbReference type="AlphaFoldDB" id="A0A5C5XYZ4"/>
<keyword evidence="5" id="KW-0408">Iron</keyword>